<dbReference type="Proteomes" id="UP000288216">
    <property type="component" value="Unassembled WGS sequence"/>
</dbReference>
<feature type="non-terminal residue" evidence="2">
    <location>
        <position position="1"/>
    </location>
</feature>
<accession>A0A401Q9T3</accession>
<evidence type="ECO:0000313" key="2">
    <source>
        <dbReference type="EMBL" id="GCB82111.1"/>
    </source>
</evidence>
<protein>
    <submittedName>
        <fullName evidence="2">Uncharacterized protein</fullName>
    </submittedName>
</protein>
<organism evidence="2 3">
    <name type="scientific">Scyliorhinus torazame</name>
    <name type="common">Cloudy catshark</name>
    <name type="synonym">Catulus torazame</name>
    <dbReference type="NCBI Taxonomy" id="75743"/>
    <lineage>
        <taxon>Eukaryota</taxon>
        <taxon>Metazoa</taxon>
        <taxon>Chordata</taxon>
        <taxon>Craniata</taxon>
        <taxon>Vertebrata</taxon>
        <taxon>Chondrichthyes</taxon>
        <taxon>Elasmobranchii</taxon>
        <taxon>Galeomorphii</taxon>
        <taxon>Galeoidea</taxon>
        <taxon>Carcharhiniformes</taxon>
        <taxon>Scyliorhinidae</taxon>
        <taxon>Scyliorhinus</taxon>
    </lineage>
</organism>
<dbReference type="AlphaFoldDB" id="A0A401Q9T3"/>
<feature type="region of interest" description="Disordered" evidence="1">
    <location>
        <begin position="154"/>
        <end position="182"/>
    </location>
</feature>
<sequence length="182" mass="20794">LCLSDDLRSQLDELMMEALLLQVSLPEMQHIYQILWIAQYPVVEGHQQRSELLNCEPVEVMQCIAETCSSTAEGEGCCLKPMKREGNCEKKKRRLEKDGSVGEKREKCKKLNNPKKRNLKFNQEKSKDLSLVRIEAEKYLECLQPHEALAVIMEPPCSEPEDSEDEDAICPAENCQQPEGDE</sequence>
<dbReference type="OrthoDB" id="1678912at2759"/>
<gene>
    <name evidence="2" type="ORF">scyTo_0021943</name>
</gene>
<dbReference type="EMBL" id="BFAA01020596">
    <property type="protein sequence ID" value="GCB82111.1"/>
    <property type="molecule type" value="Genomic_DNA"/>
</dbReference>
<proteinExistence type="predicted"/>
<comment type="caution">
    <text evidence="2">The sequence shown here is derived from an EMBL/GenBank/DDBJ whole genome shotgun (WGS) entry which is preliminary data.</text>
</comment>
<feature type="non-terminal residue" evidence="2">
    <location>
        <position position="182"/>
    </location>
</feature>
<feature type="compositionally biased region" description="Acidic residues" evidence="1">
    <location>
        <begin position="159"/>
        <end position="168"/>
    </location>
</feature>
<evidence type="ECO:0000313" key="3">
    <source>
        <dbReference type="Proteomes" id="UP000288216"/>
    </source>
</evidence>
<keyword evidence="3" id="KW-1185">Reference proteome</keyword>
<name>A0A401Q9T3_SCYTO</name>
<reference evidence="2 3" key="1">
    <citation type="journal article" date="2018" name="Nat. Ecol. Evol.">
        <title>Shark genomes provide insights into elasmobranch evolution and the origin of vertebrates.</title>
        <authorList>
            <person name="Hara Y"/>
            <person name="Yamaguchi K"/>
            <person name="Onimaru K"/>
            <person name="Kadota M"/>
            <person name="Koyanagi M"/>
            <person name="Keeley SD"/>
            <person name="Tatsumi K"/>
            <person name="Tanaka K"/>
            <person name="Motone F"/>
            <person name="Kageyama Y"/>
            <person name="Nozu R"/>
            <person name="Adachi N"/>
            <person name="Nishimura O"/>
            <person name="Nakagawa R"/>
            <person name="Tanegashima C"/>
            <person name="Kiyatake I"/>
            <person name="Matsumoto R"/>
            <person name="Murakumo K"/>
            <person name="Nishida K"/>
            <person name="Terakita A"/>
            <person name="Kuratani S"/>
            <person name="Sato K"/>
            <person name="Hyodo S Kuraku.S."/>
        </authorList>
    </citation>
    <scope>NUCLEOTIDE SEQUENCE [LARGE SCALE GENOMIC DNA]</scope>
</reference>
<evidence type="ECO:0000256" key="1">
    <source>
        <dbReference type="SAM" id="MobiDB-lite"/>
    </source>
</evidence>
<dbReference type="STRING" id="75743.A0A401Q9T3"/>